<dbReference type="PRINTS" id="PR00035">
    <property type="entry name" value="HTHGNTR"/>
</dbReference>
<comment type="caution">
    <text evidence="9">The sequence shown here is derived from an EMBL/GenBank/DDBJ whole genome shotgun (WGS) entry which is preliminary data.</text>
</comment>
<dbReference type="SUPFAM" id="SSF53850">
    <property type="entry name" value="Periplasmic binding protein-like II"/>
    <property type="match status" value="1"/>
</dbReference>
<feature type="domain" description="HTH gntR-type" evidence="8">
    <location>
        <begin position="33"/>
        <end position="101"/>
    </location>
</feature>
<dbReference type="Gene3D" id="1.10.10.10">
    <property type="entry name" value="Winged helix-like DNA-binding domain superfamily/Winged helix DNA-binding domain"/>
    <property type="match status" value="1"/>
</dbReference>
<evidence type="ECO:0000313" key="9">
    <source>
        <dbReference type="EMBL" id="RKN85768.1"/>
    </source>
</evidence>
<proteinExistence type="inferred from homology"/>
<gene>
    <name evidence="9" type="ORF">D7M11_05360</name>
</gene>
<evidence type="ECO:0000259" key="8">
    <source>
        <dbReference type="PROSITE" id="PS50949"/>
    </source>
</evidence>
<comment type="similarity">
    <text evidence="1">Belongs to the bacterial solute-binding protein 1 family.</text>
</comment>
<dbReference type="GO" id="GO:0003700">
    <property type="term" value="F:DNA-binding transcription factor activity"/>
    <property type="evidence" value="ECO:0007669"/>
    <property type="project" value="InterPro"/>
</dbReference>
<evidence type="ECO:0000256" key="7">
    <source>
        <dbReference type="SAM" id="MobiDB-lite"/>
    </source>
</evidence>
<dbReference type="GO" id="GO:0003677">
    <property type="term" value="F:DNA binding"/>
    <property type="evidence" value="ECO:0007669"/>
    <property type="project" value="UniProtKB-KW"/>
</dbReference>
<protein>
    <submittedName>
        <fullName evidence="9">Extracellular solute-binding protein</fullName>
    </submittedName>
</protein>
<dbReference type="GO" id="GO:0042956">
    <property type="term" value="P:maltodextrin transmembrane transport"/>
    <property type="evidence" value="ECO:0007669"/>
    <property type="project" value="TreeGrafter"/>
</dbReference>
<feature type="region of interest" description="Disordered" evidence="7">
    <location>
        <begin position="1"/>
        <end position="26"/>
    </location>
</feature>
<dbReference type="Proteomes" id="UP000282311">
    <property type="component" value="Unassembled WGS sequence"/>
</dbReference>
<dbReference type="CDD" id="cd07377">
    <property type="entry name" value="WHTH_GntR"/>
    <property type="match status" value="1"/>
</dbReference>
<dbReference type="PANTHER" id="PTHR30061:SF50">
    <property type="entry name" value="MALTOSE_MALTODEXTRIN-BINDING PERIPLASMIC PROTEIN"/>
    <property type="match status" value="1"/>
</dbReference>
<sequence length="491" mass="56163">MRGSSSNLENYNRGHDELGEQTMKGRPTTDQFLKQLQIMVDQLRDEIRGGVHAAGAKLPSEKQLAARFGLGNNSIRKGLDMLVAEGLIEKIPRVGNRIKPEGASRTPVTLTLVCMPISKLNLELSGLLAEFGKMYPWITVKIKHPNVIPEIDDQGNMEPFDLIMMSDYQFRLLAEDGHASKLEALSEHPDLYPQLSSLFSYDGTLYLQPLIFSPIVLCYNKAHFRECGLAEPDGSWTWDDLMRSAEKLYDGRGRYGFCYQVHHMNRWPIFLLQSCERFEWEGTRLKELRGTRLLESMNVCKSIIQNRKVFPMFLSEGNNTSLQMFLEGKLSMVLNSYMGLNMWKDAKIDYDISPIPFIDEPRTMLIGMGVGINTGSEQKEEAKLLIDFLTSPLAQQFISQHTLSLPATRHLPPKSGKTMLRRPERYPLFREILFSCRAISELQLPMSSFSRLFYQLKAYWADMIDEDELCERIVQSISQHDKTPYTVEIAP</sequence>
<evidence type="ECO:0000256" key="4">
    <source>
        <dbReference type="ARBA" id="ARBA00023015"/>
    </source>
</evidence>
<dbReference type="InterPro" id="IPR036390">
    <property type="entry name" value="WH_DNA-bd_sf"/>
</dbReference>
<evidence type="ECO:0000313" key="10">
    <source>
        <dbReference type="Proteomes" id="UP000282311"/>
    </source>
</evidence>
<accession>A0A3B0CLZ6</accession>
<dbReference type="GO" id="GO:1901982">
    <property type="term" value="F:maltose binding"/>
    <property type="evidence" value="ECO:0007669"/>
    <property type="project" value="TreeGrafter"/>
</dbReference>
<evidence type="ECO:0000256" key="2">
    <source>
        <dbReference type="ARBA" id="ARBA00022448"/>
    </source>
</evidence>
<evidence type="ECO:0000256" key="1">
    <source>
        <dbReference type="ARBA" id="ARBA00008520"/>
    </source>
</evidence>
<dbReference type="EMBL" id="RBAH01000003">
    <property type="protein sequence ID" value="RKN85768.1"/>
    <property type="molecule type" value="Genomic_DNA"/>
</dbReference>
<dbReference type="GO" id="GO:0055052">
    <property type="term" value="C:ATP-binding cassette (ABC) transporter complex, substrate-binding subunit-containing"/>
    <property type="evidence" value="ECO:0007669"/>
    <property type="project" value="TreeGrafter"/>
</dbReference>
<dbReference type="Pfam" id="PF13416">
    <property type="entry name" value="SBP_bac_8"/>
    <property type="match status" value="1"/>
</dbReference>
<keyword evidence="4" id="KW-0805">Transcription regulation</keyword>
<feature type="compositionally biased region" description="Polar residues" evidence="7">
    <location>
        <begin position="1"/>
        <end position="10"/>
    </location>
</feature>
<keyword evidence="3" id="KW-0732">Signal</keyword>
<name>A0A3B0CLZ6_9BACL</name>
<dbReference type="PROSITE" id="PS50949">
    <property type="entry name" value="HTH_GNTR"/>
    <property type="match status" value="1"/>
</dbReference>
<organism evidence="9 10">
    <name type="scientific">Paenibacillus ginsengarvi</name>
    <dbReference type="NCBI Taxonomy" id="400777"/>
    <lineage>
        <taxon>Bacteria</taxon>
        <taxon>Bacillati</taxon>
        <taxon>Bacillota</taxon>
        <taxon>Bacilli</taxon>
        <taxon>Bacillales</taxon>
        <taxon>Paenibacillaceae</taxon>
        <taxon>Paenibacillus</taxon>
    </lineage>
</organism>
<dbReference type="GO" id="GO:0015768">
    <property type="term" value="P:maltose transport"/>
    <property type="evidence" value="ECO:0007669"/>
    <property type="project" value="TreeGrafter"/>
</dbReference>
<keyword evidence="6" id="KW-0804">Transcription</keyword>
<evidence type="ECO:0000256" key="6">
    <source>
        <dbReference type="ARBA" id="ARBA00023163"/>
    </source>
</evidence>
<dbReference type="SMART" id="SM00345">
    <property type="entry name" value="HTH_GNTR"/>
    <property type="match status" value="1"/>
</dbReference>
<dbReference type="PANTHER" id="PTHR30061">
    <property type="entry name" value="MALTOSE-BINDING PERIPLASMIC PROTEIN"/>
    <property type="match status" value="1"/>
</dbReference>
<dbReference type="Gene3D" id="3.40.190.10">
    <property type="entry name" value="Periplasmic binding protein-like II"/>
    <property type="match status" value="1"/>
</dbReference>
<evidence type="ECO:0000256" key="5">
    <source>
        <dbReference type="ARBA" id="ARBA00023125"/>
    </source>
</evidence>
<dbReference type="InterPro" id="IPR000524">
    <property type="entry name" value="Tscrpt_reg_HTH_GntR"/>
</dbReference>
<dbReference type="InterPro" id="IPR036388">
    <property type="entry name" value="WH-like_DNA-bd_sf"/>
</dbReference>
<keyword evidence="10" id="KW-1185">Reference proteome</keyword>
<keyword evidence="2" id="KW-0813">Transport</keyword>
<dbReference type="SUPFAM" id="SSF46785">
    <property type="entry name" value="Winged helix' DNA-binding domain"/>
    <property type="match status" value="1"/>
</dbReference>
<dbReference type="Pfam" id="PF00392">
    <property type="entry name" value="GntR"/>
    <property type="match status" value="1"/>
</dbReference>
<reference evidence="9 10" key="1">
    <citation type="journal article" date="2007" name="Int. J. Syst. Evol. Microbiol.">
        <title>Paenibacillus ginsengarvi sp. nov., isolated from soil from ginseng cultivation.</title>
        <authorList>
            <person name="Yoon M.H."/>
            <person name="Ten L.N."/>
            <person name="Im W.T."/>
        </authorList>
    </citation>
    <scope>NUCLEOTIDE SEQUENCE [LARGE SCALE GENOMIC DNA]</scope>
    <source>
        <strain evidence="9 10">KCTC 13059</strain>
    </source>
</reference>
<dbReference type="InterPro" id="IPR006059">
    <property type="entry name" value="SBP"/>
</dbReference>
<evidence type="ECO:0000256" key="3">
    <source>
        <dbReference type="ARBA" id="ARBA00022729"/>
    </source>
</evidence>
<keyword evidence="5" id="KW-0238">DNA-binding</keyword>
<dbReference type="AlphaFoldDB" id="A0A3B0CLZ6"/>